<evidence type="ECO:0000313" key="1">
    <source>
        <dbReference type="EMBL" id="EHP47111.1"/>
    </source>
</evidence>
<comment type="caution">
    <text evidence="1">The sequence shown here is derived from an EMBL/GenBank/DDBJ whole genome shotgun (WGS) entry which is preliminary data.</text>
</comment>
<dbReference type="CDD" id="cd02440">
    <property type="entry name" value="AdoMet_MTases"/>
    <property type="match status" value="1"/>
</dbReference>
<dbReference type="RefSeq" id="WP_009136866.1">
    <property type="nucleotide sequence ID" value="NZ_JH594596.1"/>
</dbReference>
<gene>
    <name evidence="1" type="ORF">HMPREF9449_01718</name>
</gene>
<evidence type="ECO:0008006" key="3">
    <source>
        <dbReference type="Google" id="ProtNLM"/>
    </source>
</evidence>
<protein>
    <recommendedName>
        <fullName evidence="3">Methyltransferase type 11 domain-containing protein</fullName>
    </recommendedName>
</protein>
<proteinExistence type="predicted"/>
<organism evidence="1 2">
    <name type="scientific">Odoribacter laneus YIT 12061</name>
    <dbReference type="NCBI Taxonomy" id="742817"/>
    <lineage>
        <taxon>Bacteria</taxon>
        <taxon>Pseudomonadati</taxon>
        <taxon>Bacteroidota</taxon>
        <taxon>Bacteroidia</taxon>
        <taxon>Bacteroidales</taxon>
        <taxon>Odoribacteraceae</taxon>
        <taxon>Odoribacter</taxon>
    </lineage>
</organism>
<dbReference type="Pfam" id="PF13489">
    <property type="entry name" value="Methyltransf_23"/>
    <property type="match status" value="1"/>
</dbReference>
<dbReference type="SUPFAM" id="SSF53335">
    <property type="entry name" value="S-adenosyl-L-methionine-dependent methyltransferases"/>
    <property type="match status" value="1"/>
</dbReference>
<dbReference type="GeneID" id="98069285"/>
<dbReference type="HOGENOM" id="CLU_082726_0_1_10"/>
<dbReference type="EMBL" id="ADMC01000023">
    <property type="protein sequence ID" value="EHP47111.1"/>
    <property type="molecule type" value="Genomic_DNA"/>
</dbReference>
<keyword evidence="2" id="KW-1185">Reference proteome</keyword>
<sequence length="256" mass="30156">MDLKERRQMNTVKRHPWEMSRAQVIADLLKLNPEREYRILDIGCGDLFLEEYLLERYALLQFYCVDIAYSEEEVTVLNQKNKRIRVYNNFADVADEVRQMDIVLLLDVVEHIERERDFLEELISRPFFTKQTEILITVPAFQCLYTSHDHFLGHYRRYSLKEIRRLVQQADLKLLTSGYFYMSLLIPRMLKKGKENLVGKGRDTTGLVEWKGGAGWTSFLKKVLTFDYRTGKFFKAMGLSLPGLSTYVLCRKKSVS</sequence>
<dbReference type="AlphaFoldDB" id="H1DHI2"/>
<dbReference type="Proteomes" id="UP000004892">
    <property type="component" value="Unassembled WGS sequence"/>
</dbReference>
<dbReference type="PATRIC" id="fig|742817.3.peg.1835"/>
<dbReference type="Gene3D" id="3.40.50.150">
    <property type="entry name" value="Vaccinia Virus protein VP39"/>
    <property type="match status" value="1"/>
</dbReference>
<dbReference type="InterPro" id="IPR029063">
    <property type="entry name" value="SAM-dependent_MTases_sf"/>
</dbReference>
<evidence type="ECO:0000313" key="2">
    <source>
        <dbReference type="Proteomes" id="UP000004892"/>
    </source>
</evidence>
<dbReference type="eggNOG" id="COG2227">
    <property type="taxonomic scope" value="Bacteria"/>
</dbReference>
<reference evidence="1 2" key="1">
    <citation type="submission" date="2012-01" db="EMBL/GenBank/DDBJ databases">
        <title>The Genome Sequence of Odoribacter laneus YIT 12061.</title>
        <authorList>
            <consortium name="The Broad Institute Genome Sequencing Platform"/>
            <person name="Earl A."/>
            <person name="Ward D."/>
            <person name="Feldgarden M."/>
            <person name="Gevers D."/>
            <person name="Morotomi M."/>
            <person name="Young S.K."/>
            <person name="Zeng Q."/>
            <person name="Gargeya S."/>
            <person name="Fitzgerald M."/>
            <person name="Haas B."/>
            <person name="Abouelleil A."/>
            <person name="Alvarado L."/>
            <person name="Arachchi H.M."/>
            <person name="Berlin A."/>
            <person name="Chapman S.B."/>
            <person name="Gearin G."/>
            <person name="Goldberg J."/>
            <person name="Griggs A."/>
            <person name="Gujja S."/>
            <person name="Hansen M."/>
            <person name="Heiman D."/>
            <person name="Howarth C."/>
            <person name="Larimer J."/>
            <person name="Lui A."/>
            <person name="MacDonald P.J.P."/>
            <person name="McCowen C."/>
            <person name="Montmayeur A."/>
            <person name="Murphy C."/>
            <person name="Neiman D."/>
            <person name="Pearson M."/>
            <person name="Priest M."/>
            <person name="Roberts A."/>
            <person name="Saif S."/>
            <person name="Shea T."/>
            <person name="Sisk P."/>
            <person name="Stolte C."/>
            <person name="Sykes S."/>
            <person name="Wortman J."/>
            <person name="Nusbaum C."/>
            <person name="Birren B."/>
        </authorList>
    </citation>
    <scope>NUCLEOTIDE SEQUENCE [LARGE SCALE GENOMIC DNA]</scope>
    <source>
        <strain evidence="1 2">YIT 12061</strain>
    </source>
</reference>
<name>H1DHI2_9BACT</name>
<accession>H1DHI2</accession>
<dbReference type="STRING" id="742817.HMPREF9449_01718"/>